<evidence type="ECO:0000313" key="3">
    <source>
        <dbReference type="EMBL" id="MDR7300838.1"/>
    </source>
</evidence>
<protein>
    <recommendedName>
        <fullName evidence="2">DUF397 domain-containing protein</fullName>
    </recommendedName>
</protein>
<dbReference type="Pfam" id="PF04149">
    <property type="entry name" value="DUF397"/>
    <property type="match status" value="1"/>
</dbReference>
<keyword evidence="4" id="KW-1185">Reference proteome</keyword>
<proteinExistence type="predicted"/>
<feature type="region of interest" description="Disordered" evidence="1">
    <location>
        <begin position="1"/>
        <end position="20"/>
    </location>
</feature>
<reference evidence="3" key="1">
    <citation type="submission" date="2023-07" db="EMBL/GenBank/DDBJ databases">
        <title>Sequencing the genomes of 1000 actinobacteria strains.</title>
        <authorList>
            <person name="Klenk H.-P."/>
        </authorList>
    </citation>
    <scope>NUCLEOTIDE SEQUENCE</scope>
    <source>
        <strain evidence="3">DSM 45977</strain>
    </source>
</reference>
<comment type="caution">
    <text evidence="3">The sequence shown here is derived from an EMBL/GenBank/DDBJ whole genome shotgun (WGS) entry which is preliminary data.</text>
</comment>
<evidence type="ECO:0000313" key="4">
    <source>
        <dbReference type="Proteomes" id="UP001180845"/>
    </source>
</evidence>
<organism evidence="3 4">
    <name type="scientific">Haloactinomyces albus</name>
    <dbReference type="NCBI Taxonomy" id="1352928"/>
    <lineage>
        <taxon>Bacteria</taxon>
        <taxon>Bacillati</taxon>
        <taxon>Actinomycetota</taxon>
        <taxon>Actinomycetes</taxon>
        <taxon>Actinopolysporales</taxon>
        <taxon>Actinopolysporaceae</taxon>
        <taxon>Haloactinomyces</taxon>
    </lineage>
</organism>
<accession>A0AAE4CNN1</accession>
<feature type="domain" description="DUF397" evidence="2">
    <location>
        <begin position="6"/>
        <end position="58"/>
    </location>
</feature>
<sequence>MDLSHAAWRKSSRSNSGGNCVEVGRTTAAVGVRDTKDRDSATLVFSPGAWERFTAFLKG</sequence>
<dbReference type="InterPro" id="IPR007278">
    <property type="entry name" value="DUF397"/>
</dbReference>
<evidence type="ECO:0000259" key="2">
    <source>
        <dbReference type="Pfam" id="PF04149"/>
    </source>
</evidence>
<dbReference type="AlphaFoldDB" id="A0AAE4CNN1"/>
<evidence type="ECO:0000256" key="1">
    <source>
        <dbReference type="SAM" id="MobiDB-lite"/>
    </source>
</evidence>
<gene>
    <name evidence="3" type="ORF">JOF55_001019</name>
</gene>
<dbReference type="Proteomes" id="UP001180845">
    <property type="component" value="Unassembled WGS sequence"/>
</dbReference>
<dbReference type="RefSeq" id="WP_310270288.1">
    <property type="nucleotide sequence ID" value="NZ_JAVDXW010000001.1"/>
</dbReference>
<name>A0AAE4CNN1_9ACTN</name>
<dbReference type="EMBL" id="JAVDXW010000001">
    <property type="protein sequence ID" value="MDR7300838.1"/>
    <property type="molecule type" value="Genomic_DNA"/>
</dbReference>